<accession>A0A1F5JZE3</accession>
<reference evidence="1 2" key="1">
    <citation type="journal article" date="2016" name="Nat. Commun.">
        <title>Thousands of microbial genomes shed light on interconnected biogeochemical processes in an aquifer system.</title>
        <authorList>
            <person name="Anantharaman K."/>
            <person name="Brown C.T."/>
            <person name="Hug L.A."/>
            <person name="Sharon I."/>
            <person name="Castelle C.J."/>
            <person name="Probst A.J."/>
            <person name="Thomas B.C."/>
            <person name="Singh A."/>
            <person name="Wilkins M.J."/>
            <person name="Karaoz U."/>
            <person name="Brodie E.L."/>
            <person name="Williams K.H."/>
            <person name="Hubbard S.S."/>
            <person name="Banfield J.F."/>
        </authorList>
    </citation>
    <scope>NUCLEOTIDE SEQUENCE [LARGE SCALE GENOMIC DNA]</scope>
</reference>
<gene>
    <name evidence="1" type="ORF">A3C59_05390</name>
</gene>
<comment type="caution">
    <text evidence="1">The sequence shown here is derived from an EMBL/GenBank/DDBJ whole genome shotgun (WGS) entry which is preliminary data.</text>
</comment>
<dbReference type="AlphaFoldDB" id="A0A1F5JZE3"/>
<name>A0A1F5JZE3_9BACT</name>
<evidence type="ECO:0000313" key="1">
    <source>
        <dbReference type="EMBL" id="OGE33976.1"/>
    </source>
</evidence>
<sequence length="67" mass="8164">MANPERKQFEEPVERFDWGPDLYTNLSPAQAVSQWYEDRIAQKKDKWQKRRERQTKERLAKLNISDL</sequence>
<proteinExistence type="predicted"/>
<dbReference type="EMBL" id="MFCV01000002">
    <property type="protein sequence ID" value="OGE33976.1"/>
    <property type="molecule type" value="Genomic_DNA"/>
</dbReference>
<protein>
    <submittedName>
        <fullName evidence="1">Uncharacterized protein</fullName>
    </submittedName>
</protein>
<organism evidence="1 2">
    <name type="scientific">Candidatus Daviesbacteria bacterium RIFCSPHIGHO2_02_FULL_36_13</name>
    <dbReference type="NCBI Taxonomy" id="1797768"/>
    <lineage>
        <taxon>Bacteria</taxon>
        <taxon>Candidatus Daviesiibacteriota</taxon>
    </lineage>
</organism>
<evidence type="ECO:0000313" key="2">
    <source>
        <dbReference type="Proteomes" id="UP000176902"/>
    </source>
</evidence>
<dbReference type="Proteomes" id="UP000176902">
    <property type="component" value="Unassembled WGS sequence"/>
</dbReference>